<keyword evidence="3" id="KW-1185">Reference proteome</keyword>
<feature type="region of interest" description="Disordered" evidence="1">
    <location>
        <begin position="1"/>
        <end position="88"/>
    </location>
</feature>
<dbReference type="EMBL" id="BAABIC010000037">
    <property type="protein sequence ID" value="GAA4713292.1"/>
    <property type="molecule type" value="Genomic_DNA"/>
</dbReference>
<accession>A0ABP8XSX6</accession>
<protein>
    <recommendedName>
        <fullName evidence="4">Gas vesicle synthesis protein GvpO</fullName>
    </recommendedName>
</protein>
<evidence type="ECO:0000256" key="1">
    <source>
        <dbReference type="SAM" id="MobiDB-lite"/>
    </source>
</evidence>
<name>A0ABP8XSX6_9PSEU</name>
<feature type="compositionally biased region" description="Acidic residues" evidence="1">
    <location>
        <begin position="50"/>
        <end position="61"/>
    </location>
</feature>
<evidence type="ECO:0000313" key="2">
    <source>
        <dbReference type="EMBL" id="GAA4713292.1"/>
    </source>
</evidence>
<sequence>MSVMADEESSRTPRRRRSARARSADAEEKTARATEESGEEPAAAESGEAPAEETGEGTGEETEGRGTGDENGAEPAERTGGDRPGGSIVRVARRAAEHVRVLTGRHPETVVSIEPRDGDWCVGVEVVETHRIPDSADILAIYEVLVQPDGDLLSYRRTRRYTRGQVDRPWR</sequence>
<dbReference type="Proteomes" id="UP001500325">
    <property type="component" value="Unassembled WGS sequence"/>
</dbReference>
<reference evidence="3" key="1">
    <citation type="journal article" date="2019" name="Int. J. Syst. Evol. Microbiol.">
        <title>The Global Catalogue of Microorganisms (GCM) 10K type strain sequencing project: providing services to taxonomists for standard genome sequencing and annotation.</title>
        <authorList>
            <consortium name="The Broad Institute Genomics Platform"/>
            <consortium name="The Broad Institute Genome Sequencing Center for Infectious Disease"/>
            <person name="Wu L."/>
            <person name="Ma J."/>
        </authorList>
    </citation>
    <scope>NUCLEOTIDE SEQUENCE [LARGE SCALE GENOMIC DNA]</scope>
    <source>
        <strain evidence="3">JCM 18055</strain>
    </source>
</reference>
<organism evidence="2 3">
    <name type="scientific">Pseudonocardia yuanmonensis</name>
    <dbReference type="NCBI Taxonomy" id="1095914"/>
    <lineage>
        <taxon>Bacteria</taxon>
        <taxon>Bacillati</taxon>
        <taxon>Actinomycetota</taxon>
        <taxon>Actinomycetes</taxon>
        <taxon>Pseudonocardiales</taxon>
        <taxon>Pseudonocardiaceae</taxon>
        <taxon>Pseudonocardia</taxon>
    </lineage>
</organism>
<evidence type="ECO:0008006" key="4">
    <source>
        <dbReference type="Google" id="ProtNLM"/>
    </source>
</evidence>
<evidence type="ECO:0000313" key="3">
    <source>
        <dbReference type="Proteomes" id="UP001500325"/>
    </source>
</evidence>
<comment type="caution">
    <text evidence="2">The sequence shown here is derived from an EMBL/GenBank/DDBJ whole genome shotgun (WGS) entry which is preliminary data.</text>
</comment>
<feature type="compositionally biased region" description="Basic and acidic residues" evidence="1">
    <location>
        <begin position="22"/>
        <end position="35"/>
    </location>
</feature>
<proteinExistence type="predicted"/>
<gene>
    <name evidence="2" type="ORF">GCM10023215_65300</name>
</gene>
<dbReference type="Pfam" id="PF05800">
    <property type="entry name" value="GvpO"/>
    <property type="match status" value="1"/>
</dbReference>
<feature type="compositionally biased region" description="Low complexity" evidence="1">
    <location>
        <begin position="40"/>
        <end position="49"/>
    </location>
</feature>
<dbReference type="InterPro" id="IPR008634">
    <property type="entry name" value="Gas-vesicle_GvpO"/>
</dbReference>